<reference evidence="2" key="1">
    <citation type="submission" date="2020-01" db="EMBL/GenBank/DDBJ databases">
        <title>Caldichromatium gen. nov., sp. nov., a thermophilic purple sulfur bacterium member of the family Chromatiaceae isolated from Nakabusa hot spring, Japan.</title>
        <authorList>
            <person name="Saini M.K."/>
            <person name="Hanada S."/>
            <person name="Tank M."/>
        </authorList>
    </citation>
    <scope>NUCLEOTIDE SEQUENCE [LARGE SCALE GENOMIC DNA]</scope>
    <source>
        <strain evidence="2">No.7</strain>
    </source>
</reference>
<dbReference type="EMBL" id="CP048029">
    <property type="protein sequence ID" value="QIK37812.1"/>
    <property type="molecule type" value="Genomic_DNA"/>
</dbReference>
<dbReference type="KEGG" id="cjap:GWK36_07230"/>
<sequence>MSVEGLDLEYLEGTRILALPDGGYVAAAGVKGPGGLEIWVARFSRQHELLWTRSLDGPFDAQVTALVWNPGVGLLVAGELGPEHPGFMLALDDGGEPLWSRIIDVQPFAIQQDRDSGQLLVAGQYWSEDGIPVGLVASLRPNGDMFWRLSFPHVKTVRGLTAVAEGWAAVGLTEQGMVWSAGIDRQGRLRWERLHEGLKTERLPPLLTLADGRMLLAGVERETASLWLRWCAGDGRPLETQRLALGSGMLAGASTLELLERDDSGDLWLGGMTQGQDAWLARLSAQAEPLWLRVYGRDPGLDRWTDLRRHGEALLLGGISQASVDLAPGLWMAVLDRNGQPLAAPQPTQSARALAAWLDEGLADAGWLKLGGRPEVSEDKGIISLLLPFARLELPVDPEESEPLAAFELGWVRGELISTNGRWQGVLDWPARVVLWDRSRSVTDILEISERRLGLGWSSDQGLESLDLELEDLKLKPGIPLVLLTFYEGLALTSPLEELPQGSLQLGSVQYQVISGHGPRQTYNESLSIKDLSAEGEDNAFRLGVLELRFDYRSQDLEEQMAAASDLFELLDAGTVDPETLDQGIARLFQGSEPIEAAVSLSDLEVADRSAQVQYRLGGFALRAQGTPNALDGSLWTLKLRPELKELRIQGPKGKMDLDAWSMELAIERLAVGPLLKTLLAAGTDQPPALDSLTQVLARLLASCAIGFDLEGLHVRPLDKEPLDLKALGARLTLSDLDTCRPSLRLSYRHDGIQALPDPDVPPGLIPTQAELDGAFSADNLGLLLLALSLAQPDQEQALEWLARQKAVLEVKTLDLGMPAGRVTLTGRVEVKESDGSATSVPAVLDLDLEIGVQDLDRLIEEIARNKPPEQQRSLRAAAVVLKLMGEEKRQSKGPSRHRFRIQGDPAGSLRINDKDIKTLIEAFQ</sequence>
<organism evidence="1 2">
    <name type="scientific">Caldichromatium japonicum</name>
    <dbReference type="NCBI Taxonomy" id="2699430"/>
    <lineage>
        <taxon>Bacteria</taxon>
        <taxon>Pseudomonadati</taxon>
        <taxon>Pseudomonadota</taxon>
        <taxon>Gammaproteobacteria</taxon>
        <taxon>Chromatiales</taxon>
        <taxon>Chromatiaceae</taxon>
        <taxon>Caldichromatium</taxon>
    </lineage>
</organism>
<evidence type="ECO:0000313" key="1">
    <source>
        <dbReference type="EMBL" id="QIK37812.1"/>
    </source>
</evidence>
<dbReference type="AlphaFoldDB" id="A0A6G7VCY3"/>
<proteinExistence type="predicted"/>
<gene>
    <name evidence="1" type="ORF">GWK36_07230</name>
</gene>
<accession>A0A6G7VCY3</accession>
<keyword evidence="2" id="KW-1185">Reference proteome</keyword>
<name>A0A6G7VCY3_9GAMM</name>
<dbReference type="SUPFAM" id="SSF63829">
    <property type="entry name" value="Calcium-dependent phosphotriesterase"/>
    <property type="match status" value="1"/>
</dbReference>
<protein>
    <submittedName>
        <fullName evidence="1">Uncharacterized protein</fullName>
    </submittedName>
</protein>
<evidence type="ECO:0000313" key="2">
    <source>
        <dbReference type="Proteomes" id="UP000502699"/>
    </source>
</evidence>
<dbReference type="Proteomes" id="UP000502699">
    <property type="component" value="Chromosome"/>
</dbReference>
<dbReference type="RefSeq" id="WP_166270575.1">
    <property type="nucleotide sequence ID" value="NZ_CP048029.1"/>
</dbReference>